<proteinExistence type="predicted"/>
<gene>
    <name evidence="2" type="ORF">PEPS_02790</name>
</gene>
<evidence type="ECO:0000313" key="2">
    <source>
        <dbReference type="EMBL" id="BDC97998.1"/>
    </source>
</evidence>
<accession>A0ABM7VAQ4</accession>
<keyword evidence="3" id="KW-1185">Reference proteome</keyword>
<keyword evidence="1" id="KW-0812">Transmembrane</keyword>
<reference evidence="2 3" key="1">
    <citation type="submission" date="2021-12" db="EMBL/GenBank/DDBJ databases">
        <title>Genome sequencing of bacteria with rrn-lacking chromosome and rrn-plasmid.</title>
        <authorList>
            <person name="Anda M."/>
            <person name="Iwasaki W."/>
        </authorList>
    </citation>
    <scope>NUCLEOTIDE SEQUENCE [LARGE SCALE GENOMIC DNA]</scope>
    <source>
        <strain evidence="2 3">NBRC 101262</strain>
    </source>
</reference>
<keyword evidence="1" id="KW-1133">Transmembrane helix</keyword>
<organism evidence="2 3">
    <name type="scientific">Persicobacter psychrovividus</name>
    <dbReference type="NCBI Taxonomy" id="387638"/>
    <lineage>
        <taxon>Bacteria</taxon>
        <taxon>Pseudomonadati</taxon>
        <taxon>Bacteroidota</taxon>
        <taxon>Cytophagia</taxon>
        <taxon>Cytophagales</taxon>
        <taxon>Persicobacteraceae</taxon>
        <taxon>Persicobacter</taxon>
    </lineage>
</organism>
<dbReference type="EMBL" id="AP025292">
    <property type="protein sequence ID" value="BDC97998.1"/>
    <property type="molecule type" value="Genomic_DNA"/>
</dbReference>
<sequence length="332" mass="38078">MKKLKKIIALIRKYAPSSDPARLKIMGICFLSAFGFWLLTALQKTDHRMVIKVPIGYRYNQSELSVMKPLPAYVQVEVSGEGWNLLKQYSPISDTPIEIILPSDASRKYITSYGLNNDVHEFLRERELHLERILTDTLRFDIDKKVRKKVKLAVEIDSISLAPGYRILSAISTFPDSLELLGPAHLLKKQPDVFHVKLPLNNIEGEVNEQIDIAAQLKPYISIFPSKVRVAFDVDHLVTVNRKIKMELKHFDPKGAWFINDSSTYIQYDIRSRDKDLDLPFRVGLDFWQLDRDSMVMPDVISIPKHVENVHLDSGAIKILFKQPVVKEGSKK</sequence>
<dbReference type="Proteomes" id="UP001354989">
    <property type="component" value="Chromosome"/>
</dbReference>
<evidence type="ECO:0000313" key="3">
    <source>
        <dbReference type="Proteomes" id="UP001354989"/>
    </source>
</evidence>
<feature type="transmembrane region" description="Helical" evidence="1">
    <location>
        <begin position="21"/>
        <end position="39"/>
    </location>
</feature>
<evidence type="ECO:0008006" key="4">
    <source>
        <dbReference type="Google" id="ProtNLM"/>
    </source>
</evidence>
<evidence type="ECO:0000256" key="1">
    <source>
        <dbReference type="SAM" id="Phobius"/>
    </source>
</evidence>
<name>A0ABM7VAQ4_9BACT</name>
<keyword evidence="1" id="KW-0472">Membrane</keyword>
<protein>
    <recommendedName>
        <fullName evidence="4">YbbR-like domain-containing protein</fullName>
    </recommendedName>
</protein>